<name>E6PSQ1_9ZZZZ</name>
<gene>
    <name evidence="1" type="ORF">CARN2_3434</name>
</gene>
<comment type="caution">
    <text evidence="1">The sequence shown here is derived from an EMBL/GenBank/DDBJ whole genome shotgun (WGS) entry which is preliminary data.</text>
</comment>
<protein>
    <submittedName>
        <fullName evidence="1">Uncharacterized protein</fullName>
    </submittedName>
</protein>
<accession>E6PSQ1</accession>
<evidence type="ECO:0000313" key="1">
    <source>
        <dbReference type="EMBL" id="CBH97958.1"/>
    </source>
</evidence>
<sequence>MIYIELEITSEGLAMATAEHYPRPGRCDYRSAHVLPPHLAEASKQIGDFLLADYAKRAHLPELGYSSGDGEDNGEKGMVA</sequence>
<dbReference type="AlphaFoldDB" id="E6PSQ1"/>
<organism evidence="1">
    <name type="scientific">mine drainage metagenome</name>
    <dbReference type="NCBI Taxonomy" id="410659"/>
    <lineage>
        <taxon>unclassified sequences</taxon>
        <taxon>metagenomes</taxon>
        <taxon>ecological metagenomes</taxon>
    </lineage>
</organism>
<proteinExistence type="predicted"/>
<reference evidence="1" key="1">
    <citation type="submission" date="2009-10" db="EMBL/GenBank/DDBJ databases">
        <title>Diversity of trophic interactions inside an arsenic-rich microbial ecosystem.</title>
        <authorList>
            <person name="Bertin P.N."/>
            <person name="Heinrich-Salmeron A."/>
            <person name="Pelletier E."/>
            <person name="Goulhen-Chollet F."/>
            <person name="Arsene-Ploetze F."/>
            <person name="Gallien S."/>
            <person name="Calteau A."/>
            <person name="Vallenet D."/>
            <person name="Casiot C."/>
            <person name="Chane-Woon-Ming B."/>
            <person name="Giloteaux L."/>
            <person name="Barakat M."/>
            <person name="Bonnefoy V."/>
            <person name="Bruneel O."/>
            <person name="Chandler M."/>
            <person name="Cleiss J."/>
            <person name="Duran R."/>
            <person name="Elbaz-Poulichet F."/>
            <person name="Fonknechten N."/>
            <person name="Lauga B."/>
            <person name="Mornico D."/>
            <person name="Ortet P."/>
            <person name="Schaeffer C."/>
            <person name="Siguier P."/>
            <person name="Alexander Thil Smith A."/>
            <person name="Van Dorsselaer A."/>
            <person name="Weissenbach J."/>
            <person name="Medigue C."/>
            <person name="Le Paslier D."/>
        </authorList>
    </citation>
    <scope>NUCLEOTIDE SEQUENCE</scope>
</reference>
<dbReference type="EMBL" id="CABM01000048">
    <property type="protein sequence ID" value="CBH97958.1"/>
    <property type="molecule type" value="Genomic_DNA"/>
</dbReference>